<sequence>MQLKIKQIILLFLLFTVSLIMWYVYPQGSNKIFYQNYRYLSQIRKSGPYIIKRLTSADLDYVPCLLLGNKVDEDAIYLDPEGNSIWYLSIANASENVLYSVSSWLQIDFEGNTIKRLSENQQPPSGGIFLKDKLQVEDADWDDSDDRLRVVHFKRNHFNWSILNPLDIYGSTDPRYKPKWYWDGIAYLRLNLPDGAIDFKTETSNKENGYNFEAKLFEVPTAFSKNQAMILTLANTEALNGDKGIYFIYKK</sequence>
<dbReference type="EMBL" id="SNYV01000011">
    <property type="protein sequence ID" value="TDQ80095.1"/>
    <property type="molecule type" value="Genomic_DNA"/>
</dbReference>
<dbReference type="RefSeq" id="WP_133583841.1">
    <property type="nucleotide sequence ID" value="NZ_SNYV01000011.1"/>
</dbReference>
<dbReference type="Proteomes" id="UP000295292">
    <property type="component" value="Unassembled WGS sequence"/>
</dbReference>
<evidence type="ECO:0000313" key="2">
    <source>
        <dbReference type="EMBL" id="TDQ80095.1"/>
    </source>
</evidence>
<protein>
    <submittedName>
        <fullName evidence="2">Uncharacterized protein</fullName>
    </submittedName>
</protein>
<gene>
    <name evidence="2" type="ORF">CLV99_1549</name>
</gene>
<comment type="caution">
    <text evidence="2">The sequence shown here is derived from an EMBL/GenBank/DDBJ whole genome shotgun (WGS) entry which is preliminary data.</text>
</comment>
<reference evidence="2 3" key="1">
    <citation type="submission" date="2019-03" db="EMBL/GenBank/DDBJ databases">
        <title>Genomic Encyclopedia of Archaeal and Bacterial Type Strains, Phase II (KMG-II): from individual species to whole genera.</title>
        <authorList>
            <person name="Goeker M."/>
        </authorList>
    </citation>
    <scope>NUCLEOTIDE SEQUENCE [LARGE SCALE GENOMIC DNA]</scope>
    <source>
        <strain evidence="2 3">DSM 28353</strain>
    </source>
</reference>
<dbReference type="OrthoDB" id="9826060at2"/>
<accession>A0A4R6WNX0</accession>
<proteinExistence type="predicted"/>
<dbReference type="AlphaFoldDB" id="A0A4R6WNX0"/>
<feature type="transmembrane region" description="Helical" evidence="1">
    <location>
        <begin position="7"/>
        <end position="25"/>
    </location>
</feature>
<keyword evidence="1" id="KW-1133">Transmembrane helix</keyword>
<evidence type="ECO:0000256" key="1">
    <source>
        <dbReference type="SAM" id="Phobius"/>
    </source>
</evidence>
<keyword evidence="3" id="KW-1185">Reference proteome</keyword>
<keyword evidence="1" id="KW-0812">Transmembrane</keyword>
<keyword evidence="1" id="KW-0472">Membrane</keyword>
<evidence type="ECO:0000313" key="3">
    <source>
        <dbReference type="Proteomes" id="UP000295292"/>
    </source>
</evidence>
<name>A0A4R6WNX0_9SPHI</name>
<organism evidence="2 3">
    <name type="scientific">Sphingobacterium yanglingense</name>
    <dbReference type="NCBI Taxonomy" id="1437280"/>
    <lineage>
        <taxon>Bacteria</taxon>
        <taxon>Pseudomonadati</taxon>
        <taxon>Bacteroidota</taxon>
        <taxon>Sphingobacteriia</taxon>
        <taxon>Sphingobacteriales</taxon>
        <taxon>Sphingobacteriaceae</taxon>
        <taxon>Sphingobacterium</taxon>
    </lineage>
</organism>